<dbReference type="Gene3D" id="3.30.930.10">
    <property type="entry name" value="Bira Bifunctional Protein, Domain 2"/>
    <property type="match status" value="1"/>
</dbReference>
<feature type="binding site" evidence="6">
    <location>
        <begin position="88"/>
        <end position="90"/>
    </location>
    <ligand>
        <name>biotin</name>
        <dbReference type="ChEBI" id="CHEBI:57586"/>
    </ligand>
</feature>
<dbReference type="SUPFAM" id="SSF55681">
    <property type="entry name" value="Class II aaRS and biotin synthetases"/>
    <property type="match status" value="1"/>
</dbReference>
<keyword evidence="6" id="KW-0804">Transcription</keyword>
<feature type="binding site" evidence="6">
    <location>
        <position position="182"/>
    </location>
    <ligand>
        <name>biotin</name>
        <dbReference type="ChEBI" id="CHEBI:57586"/>
    </ligand>
</feature>
<feature type="domain" description="BPL/LPL catalytic" evidence="7">
    <location>
        <begin position="66"/>
        <end position="254"/>
    </location>
</feature>
<dbReference type="GO" id="GO:0003677">
    <property type="term" value="F:DNA binding"/>
    <property type="evidence" value="ECO:0007669"/>
    <property type="project" value="UniProtKB-UniRule"/>
</dbReference>
<dbReference type="GO" id="GO:0004077">
    <property type="term" value="F:biotin--[biotin carboxyl-carrier protein] ligase activity"/>
    <property type="evidence" value="ECO:0007669"/>
    <property type="project" value="UniProtKB-UniRule"/>
</dbReference>
<accession>A0A1R4B8Z7</accession>
<evidence type="ECO:0000256" key="4">
    <source>
        <dbReference type="ARBA" id="ARBA00023267"/>
    </source>
</evidence>
<dbReference type="InterPro" id="IPR004408">
    <property type="entry name" value="Biotin_CoA_COase_ligase"/>
</dbReference>
<evidence type="ECO:0000256" key="1">
    <source>
        <dbReference type="ARBA" id="ARBA00022598"/>
    </source>
</evidence>
<dbReference type="PANTHER" id="PTHR12835">
    <property type="entry name" value="BIOTIN PROTEIN LIGASE"/>
    <property type="match status" value="1"/>
</dbReference>
<dbReference type="AlphaFoldDB" id="A0A1R4B8Z7"/>
<sequence length="320" mass="35591">MKNHSTKLTVLKVLSDGAFHSGEALGTRIGISRAAVSKHIQGIQQWGLDIYRVQGKGYQLAQPLNMLDADYLQNQVSNPVELFPVIDSTNQYMLDRISTLSSGAVCLAEHQEQGRGRRGRKWVSSFGTNLYLSMYWRLEAGVAAAMGLSLIVGVAIVEAIEQLGIEGVKLKWPNDVYYQDKKLAGILVEMSGQTGGAANLVIGMGMNLSMRDRDNEIDQPFTTLSEVIGNDHFDRNQLAVAFIQAWDRALHHYEQVGMQDFVERWNRTDNFINRPVKLIMGQKIVTGIARGIDDHGGIRIETEHGMETYIGGEISLRSNE</sequence>
<dbReference type="InterPro" id="IPR036388">
    <property type="entry name" value="WH-like_DNA-bd_sf"/>
</dbReference>
<dbReference type="Proteomes" id="UP000189475">
    <property type="component" value="Unassembled WGS sequence"/>
</dbReference>
<dbReference type="Pfam" id="PF02237">
    <property type="entry name" value="BPL_C"/>
    <property type="match status" value="1"/>
</dbReference>
<protein>
    <recommendedName>
        <fullName evidence="6">Bifunctional ligase/repressor BirA</fullName>
    </recommendedName>
    <alternativeName>
        <fullName evidence="6">Biotin operon repressor</fullName>
    </alternativeName>
    <alternativeName>
        <fullName evidence="6">Biotin--[acetyl-CoA-carboxylase] ligase</fullName>
        <ecNumber evidence="6">6.3.4.15</ecNumber>
    </alternativeName>
    <alternativeName>
        <fullName evidence="6">Biotin--protein ligase</fullName>
    </alternativeName>
    <alternativeName>
        <fullName evidence="6">Biotin-[acetyl-CoA carboxylase] synthetase</fullName>
    </alternativeName>
</protein>
<keyword evidence="6" id="KW-0238">DNA-binding</keyword>
<comment type="similarity">
    <text evidence="6">Belongs to the biotin--protein ligase family.</text>
</comment>
<gene>
    <name evidence="6 8" type="primary">birA</name>
    <name evidence="8" type="ORF">VPAL9027_03438</name>
</gene>
<dbReference type="OrthoDB" id="9807064at2"/>
<dbReference type="InterPro" id="IPR004143">
    <property type="entry name" value="BPL_LPL_catalytic"/>
</dbReference>
<dbReference type="FunFam" id="3.30.930.10:FF:000050">
    <property type="entry name" value="Bifunctional ligase/repressor BirA"/>
    <property type="match status" value="1"/>
</dbReference>
<dbReference type="GO" id="GO:0006355">
    <property type="term" value="P:regulation of DNA-templated transcription"/>
    <property type="evidence" value="ECO:0007669"/>
    <property type="project" value="UniProtKB-UniRule"/>
</dbReference>
<feature type="binding site" evidence="6">
    <location>
        <begin position="115"/>
        <end position="117"/>
    </location>
    <ligand>
        <name>biotin</name>
        <dbReference type="ChEBI" id="CHEBI:57586"/>
    </ligand>
</feature>
<evidence type="ECO:0000256" key="2">
    <source>
        <dbReference type="ARBA" id="ARBA00022741"/>
    </source>
</evidence>
<keyword evidence="3 6" id="KW-0067">ATP-binding</keyword>
<evidence type="ECO:0000256" key="3">
    <source>
        <dbReference type="ARBA" id="ARBA00022840"/>
    </source>
</evidence>
<keyword evidence="6" id="KW-0805">Transcription regulation</keyword>
<dbReference type="SUPFAM" id="SSF46785">
    <property type="entry name" value="Winged helix' DNA-binding domain"/>
    <property type="match status" value="1"/>
</dbReference>
<dbReference type="SUPFAM" id="SSF50037">
    <property type="entry name" value="C-terminal domain of transcriptional repressors"/>
    <property type="match status" value="1"/>
</dbReference>
<dbReference type="GO" id="GO:0005524">
    <property type="term" value="F:ATP binding"/>
    <property type="evidence" value="ECO:0007669"/>
    <property type="project" value="UniProtKB-UniRule"/>
</dbReference>
<dbReference type="Pfam" id="PF03099">
    <property type="entry name" value="BPL_LplA_LipB"/>
    <property type="match status" value="1"/>
</dbReference>
<dbReference type="CDD" id="cd16442">
    <property type="entry name" value="BPL"/>
    <property type="match status" value="1"/>
</dbReference>
<dbReference type="STRING" id="1918946.VPAL9027_03438"/>
<evidence type="ECO:0000313" key="9">
    <source>
        <dbReference type="Proteomes" id="UP000189475"/>
    </source>
</evidence>
<dbReference type="NCBIfam" id="TIGR00121">
    <property type="entry name" value="birA_ligase"/>
    <property type="match status" value="1"/>
</dbReference>
<dbReference type="NCBIfam" id="NF008847">
    <property type="entry name" value="PRK11886.1-2"/>
    <property type="match status" value="1"/>
</dbReference>
<dbReference type="InterPro" id="IPR036390">
    <property type="entry name" value="WH_DNA-bd_sf"/>
</dbReference>
<proteinExistence type="inferred from homology"/>
<organism evidence="8 9">
    <name type="scientific">Vibrio palustris</name>
    <dbReference type="NCBI Taxonomy" id="1918946"/>
    <lineage>
        <taxon>Bacteria</taxon>
        <taxon>Pseudomonadati</taxon>
        <taxon>Pseudomonadota</taxon>
        <taxon>Gammaproteobacteria</taxon>
        <taxon>Vibrionales</taxon>
        <taxon>Vibrionaceae</taxon>
        <taxon>Vibrio</taxon>
    </lineage>
</organism>
<dbReference type="Gene3D" id="2.30.30.100">
    <property type="match status" value="1"/>
</dbReference>
<evidence type="ECO:0000256" key="6">
    <source>
        <dbReference type="HAMAP-Rule" id="MF_00978"/>
    </source>
</evidence>
<keyword evidence="4 6" id="KW-0092">Biotin</keyword>
<dbReference type="InterPro" id="IPR008988">
    <property type="entry name" value="Transcriptional_repressor_C"/>
</dbReference>
<dbReference type="Gene3D" id="1.10.10.10">
    <property type="entry name" value="Winged helix-like DNA-binding domain superfamily/Winged helix DNA-binding domain"/>
    <property type="match status" value="1"/>
</dbReference>
<feature type="DNA-binding region" description="H-T-H motif" evidence="6">
    <location>
        <begin position="22"/>
        <end position="41"/>
    </location>
</feature>
<evidence type="ECO:0000259" key="7">
    <source>
        <dbReference type="PROSITE" id="PS51733"/>
    </source>
</evidence>
<dbReference type="EMBL" id="FUFT01000014">
    <property type="protein sequence ID" value="SJL85397.1"/>
    <property type="molecule type" value="Genomic_DNA"/>
</dbReference>
<evidence type="ECO:0000256" key="5">
    <source>
        <dbReference type="ARBA" id="ARBA00047846"/>
    </source>
</evidence>
<dbReference type="RefSeq" id="WP_077315786.1">
    <property type="nucleotide sequence ID" value="NZ_AP024887.1"/>
</dbReference>
<reference evidence="8 9" key="1">
    <citation type="submission" date="2017-02" db="EMBL/GenBank/DDBJ databases">
        <authorList>
            <person name="Peterson S.W."/>
        </authorList>
    </citation>
    <scope>NUCLEOTIDE SEQUENCE [LARGE SCALE GENOMIC DNA]</scope>
    <source>
        <strain evidence="8 9">CECT 9027</strain>
    </source>
</reference>
<dbReference type="InterPro" id="IPR003142">
    <property type="entry name" value="BPL_C"/>
</dbReference>
<dbReference type="InterPro" id="IPR013196">
    <property type="entry name" value="HTH_11"/>
</dbReference>
<dbReference type="InterPro" id="IPR045864">
    <property type="entry name" value="aa-tRNA-synth_II/BPL/LPL"/>
</dbReference>
<feature type="binding site" evidence="6">
    <location>
        <position position="111"/>
    </location>
    <ligand>
        <name>biotin</name>
        <dbReference type="ChEBI" id="CHEBI:57586"/>
    </ligand>
</feature>
<keyword evidence="1 6" id="KW-0436">Ligase</keyword>
<comment type="function">
    <text evidence="6">Acts both as a biotin--[acetyl-CoA-carboxylase] ligase and a biotin-operon repressor. In the presence of ATP, BirA activates biotin to form the BirA-biotinyl-5'-adenylate (BirA-bio-5'-AMP or holoBirA) complex. HoloBirA can either transfer the biotinyl moiety to the biotin carboxyl carrier protein (BCCP) subunit of acetyl-CoA carboxylase, or bind to the biotin operator site and inhibit transcription of the operon.</text>
</comment>
<keyword evidence="9" id="KW-1185">Reference proteome</keyword>
<dbReference type="InterPro" id="IPR030855">
    <property type="entry name" value="Bifunct_BirA"/>
</dbReference>
<dbReference type="GO" id="GO:0005737">
    <property type="term" value="C:cytoplasm"/>
    <property type="evidence" value="ECO:0007669"/>
    <property type="project" value="TreeGrafter"/>
</dbReference>
<name>A0A1R4B8Z7_9VIBR</name>
<keyword evidence="6" id="KW-0678">Repressor</keyword>
<dbReference type="PROSITE" id="PS51733">
    <property type="entry name" value="BPL_LPL_CATALYTIC"/>
    <property type="match status" value="1"/>
</dbReference>
<dbReference type="EC" id="6.3.4.15" evidence="6"/>
<comment type="catalytic activity">
    <reaction evidence="5 6">
        <text>biotin + L-lysyl-[protein] + ATP = N(6)-biotinyl-L-lysyl-[protein] + AMP + diphosphate + H(+)</text>
        <dbReference type="Rhea" id="RHEA:11756"/>
        <dbReference type="Rhea" id="RHEA-COMP:9752"/>
        <dbReference type="Rhea" id="RHEA-COMP:10505"/>
        <dbReference type="ChEBI" id="CHEBI:15378"/>
        <dbReference type="ChEBI" id="CHEBI:29969"/>
        <dbReference type="ChEBI" id="CHEBI:30616"/>
        <dbReference type="ChEBI" id="CHEBI:33019"/>
        <dbReference type="ChEBI" id="CHEBI:57586"/>
        <dbReference type="ChEBI" id="CHEBI:83144"/>
        <dbReference type="ChEBI" id="CHEBI:456215"/>
        <dbReference type="EC" id="6.3.4.15"/>
    </reaction>
</comment>
<keyword evidence="2 6" id="KW-0547">Nucleotide-binding</keyword>
<dbReference type="PANTHER" id="PTHR12835:SF5">
    <property type="entry name" value="BIOTIN--PROTEIN LIGASE"/>
    <property type="match status" value="1"/>
</dbReference>
<dbReference type="Pfam" id="PF08279">
    <property type="entry name" value="HTH_11"/>
    <property type="match status" value="1"/>
</dbReference>
<evidence type="ECO:0000313" key="8">
    <source>
        <dbReference type="EMBL" id="SJL85397.1"/>
    </source>
</evidence>
<dbReference type="HAMAP" id="MF_00978">
    <property type="entry name" value="Bifunct_BirA"/>
    <property type="match status" value="1"/>
</dbReference>